<keyword evidence="7" id="KW-0234">DNA repair</keyword>
<feature type="compositionally biased region" description="Low complexity" evidence="11">
    <location>
        <begin position="149"/>
        <end position="161"/>
    </location>
</feature>
<evidence type="ECO:0000256" key="6">
    <source>
        <dbReference type="ARBA" id="ARBA00022839"/>
    </source>
</evidence>
<evidence type="ECO:0000256" key="2">
    <source>
        <dbReference type="ARBA" id="ARBA00010205"/>
    </source>
</evidence>
<dbReference type="GO" id="GO:0004527">
    <property type="term" value="F:exonuclease activity"/>
    <property type="evidence" value="ECO:0007669"/>
    <property type="project" value="UniProtKB-KW"/>
</dbReference>
<keyword evidence="5" id="KW-0378">Hydrolase</keyword>
<keyword evidence="4" id="KW-0227">DNA damage</keyword>
<dbReference type="GO" id="GO:0006281">
    <property type="term" value="P:DNA repair"/>
    <property type="evidence" value="ECO:0007669"/>
    <property type="project" value="UniProtKB-KW"/>
</dbReference>
<keyword evidence="13" id="KW-1185">Reference proteome</keyword>
<dbReference type="EMBL" id="JADNYJ010000047">
    <property type="protein sequence ID" value="KAF8900465.1"/>
    <property type="molecule type" value="Genomic_DNA"/>
</dbReference>
<feature type="binding site" evidence="10">
    <location>
        <position position="270"/>
    </location>
    <ligand>
        <name>substrate</name>
    </ligand>
</feature>
<feature type="region of interest" description="Disordered" evidence="11">
    <location>
        <begin position="101"/>
        <end position="161"/>
    </location>
</feature>
<dbReference type="SUPFAM" id="SSF56024">
    <property type="entry name" value="Phospholipase D/nuclease"/>
    <property type="match status" value="2"/>
</dbReference>
<dbReference type="Pfam" id="PF02809">
    <property type="entry name" value="UIM"/>
    <property type="match status" value="1"/>
</dbReference>
<organism evidence="12 13">
    <name type="scientific">Gymnopilus junonius</name>
    <name type="common">Spectacular rustgill mushroom</name>
    <name type="synonym">Gymnopilus spectabilis subsp. junonius</name>
    <dbReference type="NCBI Taxonomy" id="109634"/>
    <lineage>
        <taxon>Eukaryota</taxon>
        <taxon>Fungi</taxon>
        <taxon>Dikarya</taxon>
        <taxon>Basidiomycota</taxon>
        <taxon>Agaricomycotina</taxon>
        <taxon>Agaricomycetes</taxon>
        <taxon>Agaricomycetidae</taxon>
        <taxon>Agaricales</taxon>
        <taxon>Agaricineae</taxon>
        <taxon>Hymenogastraceae</taxon>
        <taxon>Gymnopilus</taxon>
    </lineage>
</organism>
<dbReference type="CDD" id="cd09122">
    <property type="entry name" value="PLDc_Tdp1_1"/>
    <property type="match status" value="1"/>
</dbReference>
<dbReference type="InterPro" id="IPR003903">
    <property type="entry name" value="UIM_dom"/>
</dbReference>
<keyword evidence="6" id="KW-0269">Exonuclease</keyword>
<comment type="similarity">
    <text evidence="2">Belongs to the tyrosyl-DNA phosphodiesterase family.</text>
</comment>
<accession>A0A9P5NQF9</accession>
<dbReference type="CDD" id="cd09123">
    <property type="entry name" value="PLDc_Tdp1_2"/>
    <property type="match status" value="1"/>
</dbReference>
<feature type="compositionally biased region" description="Polar residues" evidence="11">
    <location>
        <begin position="139"/>
        <end position="148"/>
    </location>
</feature>
<evidence type="ECO:0000256" key="8">
    <source>
        <dbReference type="ARBA" id="ARBA00023242"/>
    </source>
</evidence>
<keyword evidence="8" id="KW-0539">Nucleus</keyword>
<dbReference type="InterPro" id="IPR010347">
    <property type="entry name" value="Tdp1"/>
</dbReference>
<keyword evidence="3" id="KW-0540">Nuclease</keyword>
<sequence length="633" mass="70934">MSFSDEDDDLARAIALSLREQQARKPDSDVINLVSDDEEDFKDVRSGKEIKQALQASKSSSSHSHIPSQPSAGPSTSAEIGQSSDRPVAVSAFLAERAQLEKERRERQKRLRPSTPDPGSTTEEDDSEIEEPPAKRHQVSSSNQSRMRSNISGVSSSKFSSSNSIPAIEQVFWSGELRQTATLHAEPRKDGSSTFRLTEVLGKKSELSFAILSSYSLDWAWIYEFFDRSVPVIMVAQPDASGGASIKNVLPNWIRATPFLRNGFGCQHMKLFYKSGRLRVVVSTANLVAYDWRDMENSVWLQDIPLRSRPIPHDPKADDFPAVLQRMIYDINVRPALAAMIGDNHPDLPLKDIDELRQKWDWSNVKAHLVASIAGKHEGWPHVIHRNGHPRLMSVVRKMGMRTGNAKAAKDLVLECQGSSIGLYSTQWLNEFHWSSRGESAEVWLDKPKKSREKLPYPPVKLIFPTKATVQQSAAGEMGGGTIFCRRRQWSSKNFPKDIFYDSRSKGGPVLMHSKMIIATLQENAFSARTNKGESSDTEDDEIQAVDPGVGWVYVGSHNFTPSAWGTLSGSSFNPILNITNYEVGVVFLLKDVKEADRIACFQRPPRKYTTKDEPWMQEESAYHQAREEGSSR</sequence>
<dbReference type="Proteomes" id="UP000724874">
    <property type="component" value="Unassembled WGS sequence"/>
</dbReference>
<feature type="active site" description="Proton donor/acceptor" evidence="9">
    <location>
        <position position="513"/>
    </location>
</feature>
<comment type="caution">
    <text evidence="12">The sequence shown here is derived from an EMBL/GenBank/DDBJ whole genome shotgun (WGS) entry which is preliminary data.</text>
</comment>
<feature type="region of interest" description="Disordered" evidence="11">
    <location>
        <begin position="608"/>
        <end position="633"/>
    </location>
</feature>
<evidence type="ECO:0000313" key="12">
    <source>
        <dbReference type="EMBL" id="KAF8900465.1"/>
    </source>
</evidence>
<dbReference type="PANTHER" id="PTHR12415:SF0">
    <property type="entry name" value="TYROSYL-DNA PHOSPHODIESTERASE 1"/>
    <property type="match status" value="1"/>
</dbReference>
<dbReference type="Pfam" id="PF06087">
    <property type="entry name" value="Tyr-DNA_phospho"/>
    <property type="match status" value="1"/>
</dbReference>
<feature type="region of interest" description="Disordered" evidence="11">
    <location>
        <begin position="40"/>
        <end position="86"/>
    </location>
</feature>
<evidence type="ECO:0000256" key="7">
    <source>
        <dbReference type="ARBA" id="ARBA00023204"/>
    </source>
</evidence>
<comment type="subcellular location">
    <subcellularLocation>
        <location evidence="1">Nucleus</location>
    </subcellularLocation>
</comment>
<dbReference type="OrthoDB" id="47785at2759"/>
<feature type="compositionally biased region" description="Acidic residues" evidence="11">
    <location>
        <begin position="122"/>
        <end position="131"/>
    </location>
</feature>
<feature type="binding site" evidence="10">
    <location>
        <position position="515"/>
    </location>
    <ligand>
        <name>substrate</name>
    </ligand>
</feature>
<feature type="compositionally biased region" description="Low complexity" evidence="11">
    <location>
        <begin position="52"/>
        <end position="72"/>
    </location>
</feature>
<dbReference type="GO" id="GO:0005634">
    <property type="term" value="C:nucleus"/>
    <property type="evidence" value="ECO:0007669"/>
    <property type="project" value="UniProtKB-SubCell"/>
</dbReference>
<dbReference type="AlphaFoldDB" id="A0A9P5NQF9"/>
<feature type="compositionally biased region" description="Basic and acidic residues" evidence="11">
    <location>
        <begin position="610"/>
        <end position="633"/>
    </location>
</feature>
<dbReference type="PROSITE" id="PS50330">
    <property type="entry name" value="UIM"/>
    <property type="match status" value="1"/>
</dbReference>
<evidence type="ECO:0000256" key="1">
    <source>
        <dbReference type="ARBA" id="ARBA00004123"/>
    </source>
</evidence>
<evidence type="ECO:0000256" key="10">
    <source>
        <dbReference type="PIRSR" id="PIRSR610347-2"/>
    </source>
</evidence>
<dbReference type="PANTHER" id="PTHR12415">
    <property type="entry name" value="TYROSYL-DNA PHOSPHODIESTERASE 1"/>
    <property type="match status" value="1"/>
</dbReference>
<dbReference type="GO" id="GO:0017005">
    <property type="term" value="F:3'-tyrosyl-DNA phosphodiesterase activity"/>
    <property type="evidence" value="ECO:0007669"/>
    <property type="project" value="TreeGrafter"/>
</dbReference>
<evidence type="ECO:0000256" key="3">
    <source>
        <dbReference type="ARBA" id="ARBA00022722"/>
    </source>
</evidence>
<evidence type="ECO:0000256" key="4">
    <source>
        <dbReference type="ARBA" id="ARBA00022763"/>
    </source>
</evidence>
<dbReference type="Gene3D" id="3.30.870.10">
    <property type="entry name" value="Endonuclease Chain A"/>
    <property type="match status" value="2"/>
</dbReference>
<feature type="compositionally biased region" description="Basic and acidic residues" evidence="11">
    <location>
        <begin position="42"/>
        <end position="51"/>
    </location>
</feature>
<protein>
    <submittedName>
        <fullName evidence="12">Tyrosyl-DNA phosphodiesterase-domain-containing protein</fullName>
    </submittedName>
</protein>
<dbReference type="SMART" id="SM00726">
    <property type="entry name" value="UIM"/>
    <property type="match status" value="1"/>
</dbReference>
<evidence type="ECO:0000256" key="5">
    <source>
        <dbReference type="ARBA" id="ARBA00022801"/>
    </source>
</evidence>
<name>A0A9P5NQF9_GYMJU</name>
<dbReference type="GO" id="GO:0003697">
    <property type="term" value="F:single-stranded DNA binding"/>
    <property type="evidence" value="ECO:0007669"/>
    <property type="project" value="TreeGrafter"/>
</dbReference>
<dbReference type="GO" id="GO:0003690">
    <property type="term" value="F:double-stranded DNA binding"/>
    <property type="evidence" value="ECO:0007669"/>
    <property type="project" value="TreeGrafter"/>
</dbReference>
<reference evidence="12" key="1">
    <citation type="submission" date="2020-11" db="EMBL/GenBank/DDBJ databases">
        <authorList>
            <consortium name="DOE Joint Genome Institute"/>
            <person name="Ahrendt S."/>
            <person name="Riley R."/>
            <person name="Andreopoulos W."/>
            <person name="LaButti K."/>
            <person name="Pangilinan J."/>
            <person name="Ruiz-duenas F.J."/>
            <person name="Barrasa J.M."/>
            <person name="Sanchez-Garcia M."/>
            <person name="Camarero S."/>
            <person name="Miyauchi S."/>
            <person name="Serrano A."/>
            <person name="Linde D."/>
            <person name="Babiker R."/>
            <person name="Drula E."/>
            <person name="Ayuso-Fernandez I."/>
            <person name="Pacheco R."/>
            <person name="Padilla G."/>
            <person name="Ferreira P."/>
            <person name="Barriuso J."/>
            <person name="Kellner H."/>
            <person name="Castanera R."/>
            <person name="Alfaro M."/>
            <person name="Ramirez L."/>
            <person name="Pisabarro A.G."/>
            <person name="Kuo A."/>
            <person name="Tritt A."/>
            <person name="Lipzen A."/>
            <person name="He G."/>
            <person name="Yan M."/>
            <person name="Ng V."/>
            <person name="Cullen D."/>
            <person name="Martin F."/>
            <person name="Rosso M.-N."/>
            <person name="Henrissat B."/>
            <person name="Hibbett D."/>
            <person name="Martinez A.T."/>
            <person name="Grigoriev I.V."/>
        </authorList>
    </citation>
    <scope>NUCLEOTIDE SEQUENCE</scope>
    <source>
        <strain evidence="12">AH 44721</strain>
    </source>
</reference>
<proteinExistence type="inferred from homology"/>
<evidence type="ECO:0000313" key="13">
    <source>
        <dbReference type="Proteomes" id="UP000724874"/>
    </source>
</evidence>
<gene>
    <name evidence="12" type="ORF">CPB84DRAFT_1747461</name>
</gene>
<evidence type="ECO:0000256" key="11">
    <source>
        <dbReference type="SAM" id="MobiDB-lite"/>
    </source>
</evidence>
<feature type="active site" description="Nucleophile" evidence="9">
    <location>
        <position position="268"/>
    </location>
</feature>
<feature type="compositionally biased region" description="Polar residues" evidence="11">
    <location>
        <begin position="73"/>
        <end position="85"/>
    </location>
</feature>
<evidence type="ECO:0000256" key="9">
    <source>
        <dbReference type="PIRSR" id="PIRSR610347-1"/>
    </source>
</evidence>